<reference evidence="1" key="2">
    <citation type="submission" date="2015-06" db="UniProtKB">
        <authorList>
            <consortium name="EnsemblPlants"/>
        </authorList>
    </citation>
    <scope>IDENTIFICATION</scope>
</reference>
<accession>A0A0E0N2B3</accession>
<reference evidence="2" key="1">
    <citation type="submission" date="2013-06" db="EMBL/GenBank/DDBJ databases">
        <authorList>
            <person name="Zhao Q."/>
        </authorList>
    </citation>
    <scope>NUCLEOTIDE SEQUENCE</scope>
    <source>
        <strain evidence="2">cv. W1943</strain>
    </source>
</reference>
<evidence type="ECO:0000313" key="2">
    <source>
        <dbReference type="Proteomes" id="UP000008022"/>
    </source>
</evidence>
<protein>
    <submittedName>
        <fullName evidence="1">Uncharacterized protein</fullName>
    </submittedName>
</protein>
<dbReference type="HOGENOM" id="CLU_1941527_0_0_1"/>
<dbReference type="Proteomes" id="UP000008022">
    <property type="component" value="Unassembled WGS sequence"/>
</dbReference>
<dbReference type="AlphaFoldDB" id="A0A0E0N2B3"/>
<organism evidence="1 2">
    <name type="scientific">Oryza rufipogon</name>
    <name type="common">Brownbeard rice</name>
    <name type="synonym">Asian wild rice</name>
    <dbReference type="NCBI Taxonomy" id="4529"/>
    <lineage>
        <taxon>Eukaryota</taxon>
        <taxon>Viridiplantae</taxon>
        <taxon>Streptophyta</taxon>
        <taxon>Embryophyta</taxon>
        <taxon>Tracheophyta</taxon>
        <taxon>Spermatophyta</taxon>
        <taxon>Magnoliopsida</taxon>
        <taxon>Liliopsida</taxon>
        <taxon>Poales</taxon>
        <taxon>Poaceae</taxon>
        <taxon>BOP clade</taxon>
        <taxon>Oryzoideae</taxon>
        <taxon>Oryzeae</taxon>
        <taxon>Oryzinae</taxon>
        <taxon>Oryza</taxon>
    </lineage>
</organism>
<evidence type="ECO:0000313" key="1">
    <source>
        <dbReference type="EnsemblPlants" id="ORUFI01G33640.1"/>
    </source>
</evidence>
<proteinExistence type="predicted"/>
<name>A0A0E0N2B3_ORYRU</name>
<keyword evidence="2" id="KW-1185">Reference proteome</keyword>
<dbReference type="OMA" id="ASFQGWW"/>
<sequence length="130" mass="14424">MARRPAGGGTEESWASFQGWWFVEVDRRRGVGAVCWMPRAAICPCGGSELVDGDLQSRRKPSPVVHRAGSGYVFGRRNLLGALSRVTLSLSWRASLDKNHIFLDGRWRHLGCRDHHGGIVFRSLVSVVLP</sequence>
<dbReference type="EnsemblPlants" id="ORUFI01G33640.1">
    <property type="protein sequence ID" value="ORUFI01G33640.1"/>
    <property type="gene ID" value="ORUFI01G33640"/>
</dbReference>
<dbReference type="Gramene" id="ORUFI01G33640.1">
    <property type="protein sequence ID" value="ORUFI01G33640.1"/>
    <property type="gene ID" value="ORUFI01G33640"/>
</dbReference>